<dbReference type="AlphaFoldDB" id="A0A1I7DRE3"/>
<dbReference type="InterPro" id="IPR011006">
    <property type="entry name" value="CheY-like_superfamily"/>
</dbReference>
<evidence type="ECO:0000256" key="2">
    <source>
        <dbReference type="PROSITE-ProRule" id="PRU00169"/>
    </source>
</evidence>
<dbReference type="Pfam" id="PF00072">
    <property type="entry name" value="Response_reg"/>
    <property type="match status" value="1"/>
</dbReference>
<protein>
    <submittedName>
        <fullName evidence="4">Response regulator receiver domain-containing protein</fullName>
    </submittedName>
</protein>
<feature type="domain" description="Response regulatory" evidence="3">
    <location>
        <begin position="5"/>
        <end position="134"/>
    </location>
</feature>
<dbReference type="EMBL" id="FPBF01000007">
    <property type="protein sequence ID" value="SFU14243.1"/>
    <property type="molecule type" value="Genomic_DNA"/>
</dbReference>
<dbReference type="PROSITE" id="PS50110">
    <property type="entry name" value="RESPONSE_REGULATORY"/>
    <property type="match status" value="1"/>
</dbReference>
<feature type="modified residue" description="4-aspartylphosphate" evidence="2">
    <location>
        <position position="66"/>
    </location>
</feature>
<keyword evidence="5" id="KW-1185">Reference proteome</keyword>
<gene>
    <name evidence="4" type="ORF">SAMN04489724_4336</name>
</gene>
<evidence type="ECO:0000259" key="3">
    <source>
        <dbReference type="PROSITE" id="PS50110"/>
    </source>
</evidence>
<keyword evidence="1 2" id="KW-0597">Phosphoprotein</keyword>
<dbReference type="Gene3D" id="3.40.50.2300">
    <property type="match status" value="1"/>
</dbReference>
<dbReference type="GO" id="GO:0000160">
    <property type="term" value="P:phosphorelay signal transduction system"/>
    <property type="evidence" value="ECO:0007669"/>
    <property type="project" value="InterPro"/>
</dbReference>
<organism evidence="4 5">
    <name type="scientific">Algoriphagus locisalis</name>
    <dbReference type="NCBI Taxonomy" id="305507"/>
    <lineage>
        <taxon>Bacteria</taxon>
        <taxon>Pseudomonadati</taxon>
        <taxon>Bacteroidota</taxon>
        <taxon>Cytophagia</taxon>
        <taxon>Cytophagales</taxon>
        <taxon>Cyclobacteriaceae</taxon>
        <taxon>Algoriphagus</taxon>
    </lineage>
</organism>
<accession>A0A1I7DRE3</accession>
<evidence type="ECO:0000313" key="4">
    <source>
        <dbReference type="EMBL" id="SFU14243.1"/>
    </source>
</evidence>
<reference evidence="5" key="1">
    <citation type="submission" date="2016-10" db="EMBL/GenBank/DDBJ databases">
        <authorList>
            <person name="Varghese N."/>
            <person name="Submissions S."/>
        </authorList>
    </citation>
    <scope>NUCLEOTIDE SEQUENCE [LARGE SCALE GENOMIC DNA]</scope>
    <source>
        <strain evidence="5">DSM 23445</strain>
    </source>
</reference>
<dbReference type="Proteomes" id="UP000199673">
    <property type="component" value="Unassembled WGS sequence"/>
</dbReference>
<dbReference type="InterPro" id="IPR001789">
    <property type="entry name" value="Sig_transdc_resp-reg_receiver"/>
</dbReference>
<evidence type="ECO:0000313" key="5">
    <source>
        <dbReference type="Proteomes" id="UP000199673"/>
    </source>
</evidence>
<dbReference type="RefSeq" id="WP_091697190.1">
    <property type="nucleotide sequence ID" value="NZ_FPBF01000007.1"/>
</dbReference>
<evidence type="ECO:0000256" key="1">
    <source>
        <dbReference type="ARBA" id="ARBA00022553"/>
    </source>
</evidence>
<name>A0A1I7DRE3_9BACT</name>
<dbReference type="SMART" id="SM00448">
    <property type="entry name" value="REC"/>
    <property type="match status" value="1"/>
</dbReference>
<dbReference type="SUPFAM" id="SSF52172">
    <property type="entry name" value="CheY-like"/>
    <property type="match status" value="1"/>
</dbReference>
<dbReference type="OrthoDB" id="673128at2"/>
<dbReference type="STRING" id="305507.SAMN04489724_4336"/>
<dbReference type="PANTHER" id="PTHR44591:SF3">
    <property type="entry name" value="RESPONSE REGULATORY DOMAIN-CONTAINING PROTEIN"/>
    <property type="match status" value="1"/>
</dbReference>
<dbReference type="InterPro" id="IPR050595">
    <property type="entry name" value="Bact_response_regulator"/>
</dbReference>
<proteinExistence type="predicted"/>
<sequence>MKKIKLLIIDDDALCLMIANKSLRKFLPSKLPYQVEVISNPVEGLNIIQKHIESNITSEVIVILLDINMPILDGWAVLEELDILDPEQNIQVYMHSSSISELDIKRSKTYARVRDFIHKPLNEMRVNSLNADLMEFL</sequence>
<dbReference type="PANTHER" id="PTHR44591">
    <property type="entry name" value="STRESS RESPONSE REGULATOR PROTEIN 1"/>
    <property type="match status" value="1"/>
</dbReference>